<feature type="transmembrane region" description="Helical" evidence="1">
    <location>
        <begin position="6"/>
        <end position="26"/>
    </location>
</feature>
<evidence type="ECO:0000256" key="1">
    <source>
        <dbReference type="SAM" id="Phobius"/>
    </source>
</evidence>
<name>A0ABP0YV93_9ROSI</name>
<dbReference type="EMBL" id="OZ021740">
    <property type="protein sequence ID" value="CAK9324450.1"/>
    <property type="molecule type" value="Genomic_DNA"/>
</dbReference>
<keyword evidence="1" id="KW-0472">Membrane</keyword>
<accession>A0ABP0YV93</accession>
<keyword evidence="1" id="KW-1133">Transmembrane helix</keyword>
<dbReference type="Proteomes" id="UP001642487">
    <property type="component" value="Chromosome 6"/>
</dbReference>
<organism evidence="2 3">
    <name type="scientific">Citrullus colocynthis</name>
    <name type="common">colocynth</name>
    <dbReference type="NCBI Taxonomy" id="252529"/>
    <lineage>
        <taxon>Eukaryota</taxon>
        <taxon>Viridiplantae</taxon>
        <taxon>Streptophyta</taxon>
        <taxon>Embryophyta</taxon>
        <taxon>Tracheophyta</taxon>
        <taxon>Spermatophyta</taxon>
        <taxon>Magnoliopsida</taxon>
        <taxon>eudicotyledons</taxon>
        <taxon>Gunneridae</taxon>
        <taxon>Pentapetalae</taxon>
        <taxon>rosids</taxon>
        <taxon>fabids</taxon>
        <taxon>Cucurbitales</taxon>
        <taxon>Cucurbitaceae</taxon>
        <taxon>Benincaseae</taxon>
        <taxon>Citrullus</taxon>
    </lineage>
</organism>
<keyword evidence="1" id="KW-0812">Transmembrane</keyword>
<reference evidence="2 3" key="1">
    <citation type="submission" date="2024-03" db="EMBL/GenBank/DDBJ databases">
        <authorList>
            <person name="Gkanogiannis A."/>
            <person name="Becerra Lopez-Lavalle L."/>
        </authorList>
    </citation>
    <scope>NUCLEOTIDE SEQUENCE [LARGE SCALE GENOMIC DNA]</scope>
</reference>
<protein>
    <submittedName>
        <fullName evidence="2">Uncharacterized protein</fullName>
    </submittedName>
</protein>
<keyword evidence="3" id="KW-1185">Reference proteome</keyword>
<feature type="transmembrane region" description="Helical" evidence="1">
    <location>
        <begin position="72"/>
        <end position="91"/>
    </location>
</feature>
<sequence>MLARLFSTGLFIYLLLYMRYSIYPVCKSISAARNSNKPFILPTAIGNAFEDLLVAFRVINSSSPVKHPRSCLTLHMALIALQFLAFCFNFLPHHIWRRAFPVEALSPNRSAKECNRIRIRKIDKQNHKHKKLVDG</sequence>
<evidence type="ECO:0000313" key="3">
    <source>
        <dbReference type="Proteomes" id="UP001642487"/>
    </source>
</evidence>
<evidence type="ECO:0000313" key="2">
    <source>
        <dbReference type="EMBL" id="CAK9324450.1"/>
    </source>
</evidence>
<proteinExistence type="predicted"/>
<gene>
    <name evidence="2" type="ORF">CITCOLO1_LOCUS16684</name>
</gene>